<dbReference type="CDD" id="cd00593">
    <property type="entry name" value="RIBOc"/>
    <property type="match status" value="1"/>
</dbReference>
<dbReference type="InterPro" id="IPR036389">
    <property type="entry name" value="RNase_III_sf"/>
</dbReference>
<keyword evidence="4" id="KW-0255">Endonuclease</keyword>
<evidence type="ECO:0000256" key="2">
    <source>
        <dbReference type="ARBA" id="ARBA00012177"/>
    </source>
</evidence>
<dbReference type="GO" id="GO:0004525">
    <property type="term" value="F:ribonuclease III activity"/>
    <property type="evidence" value="ECO:0007669"/>
    <property type="project" value="UniProtKB-EC"/>
</dbReference>
<dbReference type="FunFam" id="1.10.1520.10:FF:000001">
    <property type="entry name" value="Ribonuclease 3"/>
    <property type="match status" value="1"/>
</dbReference>
<dbReference type="PROSITE" id="PS50142">
    <property type="entry name" value="RNASE_3_2"/>
    <property type="match status" value="1"/>
</dbReference>
<proteinExistence type="predicted"/>
<comment type="catalytic activity">
    <reaction evidence="1">
        <text>Endonucleolytic cleavage to 5'-phosphomonoester.</text>
        <dbReference type="EC" id="3.1.26.3"/>
    </reaction>
</comment>
<dbReference type="EC" id="3.1.26.3" evidence="2"/>
<evidence type="ECO:0000256" key="6">
    <source>
        <dbReference type="ARBA" id="ARBA00022884"/>
    </source>
</evidence>
<protein>
    <recommendedName>
        <fullName evidence="2">ribonuclease III</fullName>
        <ecNumber evidence="2">3.1.26.3</ecNumber>
    </recommendedName>
</protein>
<accession>A0A382UQ38</accession>
<evidence type="ECO:0000256" key="3">
    <source>
        <dbReference type="ARBA" id="ARBA00022722"/>
    </source>
</evidence>
<dbReference type="EMBL" id="UINC01145849">
    <property type="protein sequence ID" value="SVD36227.1"/>
    <property type="molecule type" value="Genomic_DNA"/>
</dbReference>
<evidence type="ECO:0000256" key="5">
    <source>
        <dbReference type="ARBA" id="ARBA00022801"/>
    </source>
</evidence>
<keyword evidence="3" id="KW-0540">Nuclease</keyword>
<feature type="domain" description="RNase III" evidence="7">
    <location>
        <begin position="4"/>
        <end position="130"/>
    </location>
</feature>
<keyword evidence="6" id="KW-0694">RNA-binding</keyword>
<evidence type="ECO:0000313" key="8">
    <source>
        <dbReference type="EMBL" id="SVD36227.1"/>
    </source>
</evidence>
<keyword evidence="5" id="KW-0378">Hydrolase</keyword>
<organism evidence="8">
    <name type="scientific">marine metagenome</name>
    <dbReference type="NCBI Taxonomy" id="408172"/>
    <lineage>
        <taxon>unclassified sequences</taxon>
        <taxon>metagenomes</taxon>
        <taxon>ecological metagenomes</taxon>
    </lineage>
</organism>
<dbReference type="AlphaFoldDB" id="A0A382UQ38"/>
<evidence type="ECO:0000256" key="1">
    <source>
        <dbReference type="ARBA" id="ARBA00000109"/>
    </source>
</evidence>
<dbReference type="SUPFAM" id="SSF69065">
    <property type="entry name" value="RNase III domain-like"/>
    <property type="match status" value="1"/>
</dbReference>
<evidence type="ECO:0000256" key="4">
    <source>
        <dbReference type="ARBA" id="ARBA00022759"/>
    </source>
</evidence>
<dbReference type="GO" id="GO:0003723">
    <property type="term" value="F:RNA binding"/>
    <property type="evidence" value="ECO:0007669"/>
    <property type="project" value="UniProtKB-KW"/>
</dbReference>
<sequence length="173" mass="19841">MNENFKIEKKIGITFKNPNLLESALTHSSLRFENENLESNEILEFVGDSIMYFIITIHLYKKLGINQNSGNFSIIRSNIISNQTFTKFAKKIELEKYIKVSKGQSKVGVTDAMLSNCFEALIGAIYIDSGITKVKTFFWKNYTDEIKNLVKKGPAKNIKMLENEEKQKSIQDQ</sequence>
<reference evidence="8" key="1">
    <citation type="submission" date="2018-05" db="EMBL/GenBank/DDBJ databases">
        <authorList>
            <person name="Lanie J.A."/>
            <person name="Ng W.-L."/>
            <person name="Kazmierczak K.M."/>
            <person name="Andrzejewski T.M."/>
            <person name="Davidsen T.M."/>
            <person name="Wayne K.J."/>
            <person name="Tettelin H."/>
            <person name="Glass J.I."/>
            <person name="Rusch D."/>
            <person name="Podicherti R."/>
            <person name="Tsui H.-C.T."/>
            <person name="Winkler M.E."/>
        </authorList>
    </citation>
    <scope>NUCLEOTIDE SEQUENCE</scope>
</reference>
<dbReference type="SMART" id="SM00535">
    <property type="entry name" value="RIBOc"/>
    <property type="match status" value="1"/>
</dbReference>
<dbReference type="GO" id="GO:0006396">
    <property type="term" value="P:RNA processing"/>
    <property type="evidence" value="ECO:0007669"/>
    <property type="project" value="InterPro"/>
</dbReference>
<dbReference type="Gene3D" id="1.10.1520.10">
    <property type="entry name" value="Ribonuclease III domain"/>
    <property type="match status" value="1"/>
</dbReference>
<dbReference type="Pfam" id="PF14622">
    <property type="entry name" value="Ribonucleas_3_3"/>
    <property type="match status" value="1"/>
</dbReference>
<dbReference type="PANTHER" id="PTHR14950">
    <property type="entry name" value="DICER-RELATED"/>
    <property type="match status" value="1"/>
</dbReference>
<name>A0A382UQ38_9ZZZZ</name>
<evidence type="ECO:0000259" key="7">
    <source>
        <dbReference type="PROSITE" id="PS50142"/>
    </source>
</evidence>
<gene>
    <name evidence="8" type="ORF">METZ01_LOCUS389081</name>
</gene>
<dbReference type="InterPro" id="IPR000999">
    <property type="entry name" value="RNase_III_dom"/>
</dbReference>
<dbReference type="PANTHER" id="PTHR14950:SF37">
    <property type="entry name" value="ENDORIBONUCLEASE DICER"/>
    <property type="match status" value="1"/>
</dbReference>